<dbReference type="RefSeq" id="WP_236091451.1">
    <property type="nucleotide sequence ID" value="NZ_JAKGSG010000069.1"/>
</dbReference>
<organism evidence="1 2">
    <name type="scientific">Antribacter soli</name>
    <dbReference type="NCBI Taxonomy" id="2910976"/>
    <lineage>
        <taxon>Bacteria</taxon>
        <taxon>Bacillati</taxon>
        <taxon>Actinomycetota</taxon>
        <taxon>Actinomycetes</taxon>
        <taxon>Micrococcales</taxon>
        <taxon>Promicromonosporaceae</taxon>
        <taxon>Antribacter</taxon>
    </lineage>
</organism>
<dbReference type="Proteomes" id="UP001165405">
    <property type="component" value="Unassembled WGS sequence"/>
</dbReference>
<keyword evidence="2" id="KW-1185">Reference proteome</keyword>
<dbReference type="EMBL" id="JAKGSG010000069">
    <property type="protein sequence ID" value="MCF4123705.1"/>
    <property type="molecule type" value="Genomic_DNA"/>
</dbReference>
<gene>
    <name evidence="1" type="ORF">L1785_22350</name>
</gene>
<comment type="caution">
    <text evidence="1">The sequence shown here is derived from an EMBL/GenBank/DDBJ whole genome shotgun (WGS) entry which is preliminary data.</text>
</comment>
<sequence>MSPVTESLCLVTNPRGSTVWLYSNVVDAPVELVTVAGCPYRSYSVRVHPPAEPVY</sequence>
<protein>
    <submittedName>
        <fullName evidence="1">Uncharacterized protein</fullName>
    </submittedName>
</protein>
<accession>A0AA41U9M7</accession>
<proteinExistence type="predicted"/>
<evidence type="ECO:0000313" key="2">
    <source>
        <dbReference type="Proteomes" id="UP001165405"/>
    </source>
</evidence>
<name>A0AA41U9M7_9MICO</name>
<evidence type="ECO:0000313" key="1">
    <source>
        <dbReference type="EMBL" id="MCF4123705.1"/>
    </source>
</evidence>
<dbReference type="AlphaFoldDB" id="A0AA41U9M7"/>
<reference evidence="1" key="1">
    <citation type="submission" date="2022-01" db="EMBL/GenBank/DDBJ databases">
        <title>Antribacter sp. nov., isolated from Guizhou of China.</title>
        <authorList>
            <person name="Chengliang C."/>
            <person name="Ya Z."/>
        </authorList>
    </citation>
    <scope>NUCLEOTIDE SEQUENCE</scope>
    <source>
        <strain evidence="1">KLBMP 9083</strain>
    </source>
</reference>